<organism evidence="1">
    <name type="scientific">bioreactor metagenome</name>
    <dbReference type="NCBI Taxonomy" id="1076179"/>
    <lineage>
        <taxon>unclassified sequences</taxon>
        <taxon>metagenomes</taxon>
        <taxon>ecological metagenomes</taxon>
    </lineage>
</organism>
<protein>
    <recommendedName>
        <fullName evidence="2">YfhO family protein</fullName>
    </recommendedName>
</protein>
<reference evidence="1" key="1">
    <citation type="submission" date="2019-08" db="EMBL/GenBank/DDBJ databases">
        <authorList>
            <person name="Kucharzyk K."/>
            <person name="Murdoch R.W."/>
            <person name="Higgins S."/>
            <person name="Loffler F."/>
        </authorList>
    </citation>
    <scope>NUCLEOTIDE SEQUENCE</scope>
</reference>
<comment type="caution">
    <text evidence="1">The sequence shown here is derived from an EMBL/GenBank/DDBJ whole genome shotgun (WGS) entry which is preliminary data.</text>
</comment>
<evidence type="ECO:0008006" key="2">
    <source>
        <dbReference type="Google" id="ProtNLM"/>
    </source>
</evidence>
<dbReference type="EMBL" id="VSSQ01028905">
    <property type="protein sequence ID" value="MPM78800.1"/>
    <property type="molecule type" value="Genomic_DNA"/>
</dbReference>
<gene>
    <name evidence="1" type="ORF">SDC9_125814</name>
</gene>
<accession>A0A645CNZ9</accession>
<dbReference type="AlphaFoldDB" id="A0A645CNZ9"/>
<evidence type="ECO:0000313" key="1">
    <source>
        <dbReference type="EMBL" id="MPM78800.1"/>
    </source>
</evidence>
<proteinExistence type="predicted"/>
<name>A0A645CNZ9_9ZZZZ</name>
<sequence>MEITPLIDQGFQYLLDVKAGSDSQIVWHVANFPGWQAEIDEKSIPVQTSELGTILLDVPTGQHIVSLRFTENTPDRIFADILTLLTILAFSYFLAPFREEKSEQEKTI</sequence>